<comment type="caution">
    <text evidence="1">The sequence shown here is derived from an EMBL/GenBank/DDBJ whole genome shotgun (WGS) entry which is preliminary data.</text>
</comment>
<gene>
    <name evidence="1" type="ORF">Y1Q_0015954</name>
</gene>
<evidence type="ECO:0000313" key="2">
    <source>
        <dbReference type="Proteomes" id="UP000050525"/>
    </source>
</evidence>
<dbReference type="Proteomes" id="UP000050525">
    <property type="component" value="Unassembled WGS sequence"/>
</dbReference>
<organism evidence="1 2">
    <name type="scientific">Alligator mississippiensis</name>
    <name type="common">American alligator</name>
    <dbReference type="NCBI Taxonomy" id="8496"/>
    <lineage>
        <taxon>Eukaryota</taxon>
        <taxon>Metazoa</taxon>
        <taxon>Chordata</taxon>
        <taxon>Craniata</taxon>
        <taxon>Vertebrata</taxon>
        <taxon>Euteleostomi</taxon>
        <taxon>Archelosauria</taxon>
        <taxon>Archosauria</taxon>
        <taxon>Crocodylia</taxon>
        <taxon>Alligatoridae</taxon>
        <taxon>Alligatorinae</taxon>
        <taxon>Alligator</taxon>
    </lineage>
</organism>
<reference evidence="1 2" key="1">
    <citation type="journal article" date="2012" name="Genome Biol.">
        <title>Sequencing three crocodilian genomes to illuminate the evolution of archosaurs and amniotes.</title>
        <authorList>
            <person name="St John J.A."/>
            <person name="Braun E.L."/>
            <person name="Isberg S.R."/>
            <person name="Miles L.G."/>
            <person name="Chong A.Y."/>
            <person name="Gongora J."/>
            <person name="Dalzell P."/>
            <person name="Moran C."/>
            <person name="Bed'hom B."/>
            <person name="Abzhanov A."/>
            <person name="Burgess S.C."/>
            <person name="Cooksey A.M."/>
            <person name="Castoe T.A."/>
            <person name="Crawford N.G."/>
            <person name="Densmore L.D."/>
            <person name="Drew J.C."/>
            <person name="Edwards S.V."/>
            <person name="Faircloth B.C."/>
            <person name="Fujita M.K."/>
            <person name="Greenwold M.J."/>
            <person name="Hoffmann F.G."/>
            <person name="Howard J.M."/>
            <person name="Iguchi T."/>
            <person name="Janes D.E."/>
            <person name="Khan S.Y."/>
            <person name="Kohno S."/>
            <person name="de Koning A.J."/>
            <person name="Lance S.L."/>
            <person name="McCarthy F.M."/>
            <person name="McCormack J.E."/>
            <person name="Merchant M.E."/>
            <person name="Peterson D.G."/>
            <person name="Pollock D.D."/>
            <person name="Pourmand N."/>
            <person name="Raney B.J."/>
            <person name="Roessler K.A."/>
            <person name="Sanford J.R."/>
            <person name="Sawyer R.H."/>
            <person name="Schmidt C.J."/>
            <person name="Triplett E.W."/>
            <person name="Tuberville T.D."/>
            <person name="Venegas-Anaya M."/>
            <person name="Howard J.T."/>
            <person name="Jarvis E.D."/>
            <person name="Guillette L.J.Jr."/>
            <person name="Glenn T.C."/>
            <person name="Green R.E."/>
            <person name="Ray D.A."/>
        </authorList>
    </citation>
    <scope>NUCLEOTIDE SEQUENCE [LARGE SCALE GENOMIC DNA]</scope>
    <source>
        <strain evidence="1">KSC_2009_1</strain>
    </source>
</reference>
<protein>
    <submittedName>
        <fullName evidence="1">Uncharacterized protein</fullName>
    </submittedName>
</protein>
<sequence>MFNILYSLDGGSEAQTGYVAYQITQEGPHWLDRMALCKWLQPSKPQPSSHRQPGQKTVKVKELGVDYKDLIV</sequence>
<keyword evidence="2" id="KW-1185">Reference proteome</keyword>
<evidence type="ECO:0000313" key="1">
    <source>
        <dbReference type="EMBL" id="KYO28348.1"/>
    </source>
</evidence>
<accession>A0A151MV80</accession>
<dbReference type="AlphaFoldDB" id="A0A151MV80"/>
<name>A0A151MV80_ALLMI</name>
<dbReference type="EMBL" id="AKHW03004924">
    <property type="protein sequence ID" value="KYO28348.1"/>
    <property type="molecule type" value="Genomic_DNA"/>
</dbReference>
<proteinExistence type="predicted"/>